<protein>
    <submittedName>
        <fullName evidence="1">Uncharacterized protein</fullName>
    </submittedName>
</protein>
<dbReference type="STRING" id="632773.BBEV_0802"/>
<dbReference type="Proteomes" id="UP000094463">
    <property type="component" value="Chromosome"/>
</dbReference>
<dbReference type="KEGG" id="bbev:BBEV_0802"/>
<organism evidence="1 2">
    <name type="scientific">Salisediminibacterium beveridgei</name>
    <dbReference type="NCBI Taxonomy" id="632773"/>
    <lineage>
        <taxon>Bacteria</taxon>
        <taxon>Bacillati</taxon>
        <taxon>Bacillota</taxon>
        <taxon>Bacilli</taxon>
        <taxon>Bacillales</taxon>
        <taxon>Bacillaceae</taxon>
        <taxon>Salisediminibacterium</taxon>
    </lineage>
</organism>
<gene>
    <name evidence="1" type="ORF">BBEV_0802</name>
</gene>
<name>A0A1D7QT27_9BACI</name>
<reference evidence="1 2" key="1">
    <citation type="submission" date="2015-08" db="EMBL/GenBank/DDBJ databases">
        <title>The complete genome sequence of Bacillus beveridgei MLTeJB.</title>
        <authorList>
            <person name="Hanson T.E."/>
            <person name="Mesa C."/>
            <person name="Basesman S.M."/>
            <person name="Oremland R.S."/>
        </authorList>
    </citation>
    <scope>NUCLEOTIDE SEQUENCE [LARGE SCALE GENOMIC DNA]</scope>
    <source>
        <strain evidence="1 2">MLTeJB</strain>
    </source>
</reference>
<dbReference type="AlphaFoldDB" id="A0A1D7QT27"/>
<evidence type="ECO:0000313" key="1">
    <source>
        <dbReference type="EMBL" id="AOM82173.1"/>
    </source>
</evidence>
<sequence>MSLFTSLSSGSSGISTDSYYTITCWTIDITEQNVLKLIMIDTVKNLPRVVCGFFIHTFVTNRGDFK</sequence>
<dbReference type="EMBL" id="CP012502">
    <property type="protein sequence ID" value="AOM82173.1"/>
    <property type="molecule type" value="Genomic_DNA"/>
</dbReference>
<proteinExistence type="predicted"/>
<evidence type="ECO:0000313" key="2">
    <source>
        <dbReference type="Proteomes" id="UP000094463"/>
    </source>
</evidence>
<accession>A0A1D7QT27</accession>
<keyword evidence="2" id="KW-1185">Reference proteome</keyword>